<evidence type="ECO:0000256" key="4">
    <source>
        <dbReference type="ARBA" id="ARBA00022748"/>
    </source>
</evidence>
<comment type="caution">
    <text evidence="10">The sequence shown here is derived from an EMBL/GenBank/DDBJ whole genome shotgun (WGS) entry which is preliminary data.</text>
</comment>
<dbReference type="PANTHER" id="PTHR32234">
    <property type="entry name" value="THIOL:DISULFIDE INTERCHANGE PROTEIN DSBD"/>
    <property type="match status" value="1"/>
</dbReference>
<dbReference type="Pfam" id="PF02683">
    <property type="entry name" value="DsbD_TM"/>
    <property type="match status" value="1"/>
</dbReference>
<proteinExistence type="predicted"/>
<dbReference type="InterPro" id="IPR036249">
    <property type="entry name" value="Thioredoxin-like_sf"/>
</dbReference>
<accession>A0ABV7Z254</accession>
<keyword evidence="5 7" id="KW-1133">Transmembrane helix</keyword>
<feature type="transmembrane region" description="Helical" evidence="7">
    <location>
        <begin position="262"/>
        <end position="283"/>
    </location>
</feature>
<dbReference type="InterPro" id="IPR028250">
    <property type="entry name" value="DsbDN"/>
</dbReference>
<feature type="chain" id="PRO_5045966498" evidence="8">
    <location>
        <begin position="19"/>
        <end position="671"/>
    </location>
</feature>
<keyword evidence="4" id="KW-0201">Cytochrome c-type biogenesis</keyword>
<evidence type="ECO:0000256" key="5">
    <source>
        <dbReference type="ARBA" id="ARBA00022989"/>
    </source>
</evidence>
<organism evidence="10 11">
    <name type="scientific">Lacihabitans lacunae</name>
    <dbReference type="NCBI Taxonomy" id="1028214"/>
    <lineage>
        <taxon>Bacteria</taxon>
        <taxon>Pseudomonadati</taxon>
        <taxon>Bacteroidota</taxon>
        <taxon>Cytophagia</taxon>
        <taxon>Cytophagales</taxon>
        <taxon>Leadbetterellaceae</taxon>
        <taxon>Lacihabitans</taxon>
    </lineage>
</organism>
<name>A0ABV7Z254_9BACT</name>
<comment type="subcellular location">
    <subcellularLocation>
        <location evidence="1">Cell membrane</location>
        <topology evidence="1">Multi-pass membrane protein</topology>
    </subcellularLocation>
</comment>
<dbReference type="Pfam" id="PF11412">
    <property type="entry name" value="DsbD_N"/>
    <property type="match status" value="1"/>
</dbReference>
<dbReference type="EMBL" id="JBHRYQ010000001">
    <property type="protein sequence ID" value="MFC3812331.1"/>
    <property type="molecule type" value="Genomic_DNA"/>
</dbReference>
<feature type="transmembrane region" description="Helical" evidence="7">
    <location>
        <begin position="221"/>
        <end position="242"/>
    </location>
</feature>
<gene>
    <name evidence="10" type="ORF">ACFOOI_16840</name>
</gene>
<keyword evidence="2" id="KW-1003">Cell membrane</keyword>
<feature type="transmembrane region" description="Helical" evidence="7">
    <location>
        <begin position="375"/>
        <end position="395"/>
    </location>
</feature>
<evidence type="ECO:0000259" key="9">
    <source>
        <dbReference type="PROSITE" id="PS51352"/>
    </source>
</evidence>
<keyword evidence="8" id="KW-0732">Signal</keyword>
<reference evidence="11" key="1">
    <citation type="journal article" date="2019" name="Int. J. Syst. Evol. Microbiol.">
        <title>The Global Catalogue of Microorganisms (GCM) 10K type strain sequencing project: providing services to taxonomists for standard genome sequencing and annotation.</title>
        <authorList>
            <consortium name="The Broad Institute Genomics Platform"/>
            <consortium name="The Broad Institute Genome Sequencing Center for Infectious Disease"/>
            <person name="Wu L."/>
            <person name="Ma J."/>
        </authorList>
    </citation>
    <scope>NUCLEOTIDE SEQUENCE [LARGE SCALE GENOMIC DNA]</scope>
    <source>
        <strain evidence="11">CECT 7956</strain>
    </source>
</reference>
<dbReference type="PANTHER" id="PTHR32234:SF0">
    <property type="entry name" value="THIOL:DISULFIDE INTERCHANGE PROTEIN DSBD"/>
    <property type="match status" value="1"/>
</dbReference>
<dbReference type="Pfam" id="PF13899">
    <property type="entry name" value="Thioredoxin_7"/>
    <property type="match status" value="1"/>
</dbReference>
<sequence length="671" mass="74357">MFLRKLLFFVFLGVSAFAQLDTPTTWSTKVSPENPKVGDVVSIEFTAKIQKNWKIYAANMDPNIGPIVTEFNFKKSADFEPIGKIIQAKAPKKVYEDIWESDVLIYKESAKFIQKVKILKENPSITGKISYQSCTDVDGRCINGDEKINVSIKTSAASQAEVSKIAPETIATTEEIASVIKDSTETKIDSVSVTQQTPVVNTESDVTSTPTEPQSGSTEDLWKFLLAAFGVGFASIFMPCIYPIMPMTVSFFTKQEKGKSKAVFYGVSIMFIFGLMGLVTMSLGAPFLNFLSTHWIPNLIFFVIFILFGISLLGGFEIILPHNAVNKIDRMSDRGGFIGIFFMALTLVVVSFSCTVPLVGTLLIAAAQGEVLRPLYGMLAFGLPFALVFSGLAMFPQILKTLPKSGGWLNELKAVFGFLEFALALKFLSNIDLVYHWNLIHRNVFLVIWILVAFLIGIYILGYLRMPKDDKITKRGGLRISFAVLFFALAAYMLPGVTGKSLSLLSGILPPMPVAASSAAPESDKMRALPHGLFGFYDFDDAKEHAAKVGKPILIDFTGYACANCRKMEENVWPKPEVLERLKNDFVIASLYVDDKKELPKEKQFVSTHDQELKTTVGEKNMDLEITKYNNNAQPYYIIVNANGETIVNPLGYSTVEDFVKFLDKAKAAKK</sequence>
<evidence type="ECO:0000313" key="11">
    <source>
        <dbReference type="Proteomes" id="UP001595616"/>
    </source>
</evidence>
<evidence type="ECO:0000256" key="7">
    <source>
        <dbReference type="SAM" id="Phobius"/>
    </source>
</evidence>
<feature type="signal peptide" evidence="8">
    <location>
        <begin position="1"/>
        <end position="18"/>
    </location>
</feature>
<feature type="transmembrane region" description="Helical" evidence="7">
    <location>
        <begin position="295"/>
        <end position="316"/>
    </location>
</feature>
<keyword evidence="6 7" id="KW-0472">Membrane</keyword>
<keyword evidence="3 7" id="KW-0812">Transmembrane</keyword>
<feature type="domain" description="Thioredoxin" evidence="9">
    <location>
        <begin position="508"/>
        <end position="668"/>
    </location>
</feature>
<dbReference type="Gene3D" id="3.40.30.10">
    <property type="entry name" value="Glutaredoxin"/>
    <property type="match status" value="1"/>
</dbReference>
<dbReference type="RefSeq" id="WP_379839200.1">
    <property type="nucleotide sequence ID" value="NZ_JBHRYQ010000001.1"/>
</dbReference>
<dbReference type="Proteomes" id="UP001595616">
    <property type="component" value="Unassembled WGS sequence"/>
</dbReference>
<evidence type="ECO:0000256" key="6">
    <source>
        <dbReference type="ARBA" id="ARBA00023136"/>
    </source>
</evidence>
<evidence type="ECO:0000256" key="8">
    <source>
        <dbReference type="SAM" id="SignalP"/>
    </source>
</evidence>
<dbReference type="SUPFAM" id="SSF52833">
    <property type="entry name" value="Thioredoxin-like"/>
    <property type="match status" value="1"/>
</dbReference>
<dbReference type="InterPro" id="IPR013766">
    <property type="entry name" value="Thioredoxin_domain"/>
</dbReference>
<keyword evidence="11" id="KW-1185">Reference proteome</keyword>
<dbReference type="PROSITE" id="PS51352">
    <property type="entry name" value="THIOREDOXIN_2"/>
    <property type="match status" value="1"/>
</dbReference>
<feature type="transmembrane region" description="Helical" evidence="7">
    <location>
        <begin position="476"/>
        <end position="494"/>
    </location>
</feature>
<feature type="transmembrane region" description="Helical" evidence="7">
    <location>
        <begin position="415"/>
        <end position="437"/>
    </location>
</feature>
<dbReference type="InterPro" id="IPR003834">
    <property type="entry name" value="Cyt_c_assmbl_TM_dom"/>
</dbReference>
<evidence type="ECO:0000313" key="10">
    <source>
        <dbReference type="EMBL" id="MFC3812331.1"/>
    </source>
</evidence>
<feature type="transmembrane region" description="Helical" evidence="7">
    <location>
        <begin position="443"/>
        <end position="464"/>
    </location>
</feature>
<protein>
    <submittedName>
        <fullName evidence="10">Protein-disulfide reductase DsbD family protein</fullName>
    </submittedName>
</protein>
<feature type="transmembrane region" description="Helical" evidence="7">
    <location>
        <begin position="337"/>
        <end position="363"/>
    </location>
</feature>
<evidence type="ECO:0000256" key="2">
    <source>
        <dbReference type="ARBA" id="ARBA00022475"/>
    </source>
</evidence>
<evidence type="ECO:0000256" key="1">
    <source>
        <dbReference type="ARBA" id="ARBA00004651"/>
    </source>
</evidence>
<evidence type="ECO:0000256" key="3">
    <source>
        <dbReference type="ARBA" id="ARBA00022692"/>
    </source>
</evidence>